<feature type="region of interest" description="Disordered" evidence="1">
    <location>
        <begin position="342"/>
        <end position="385"/>
    </location>
</feature>
<evidence type="ECO:0000313" key="4">
    <source>
        <dbReference type="Proteomes" id="UP001234989"/>
    </source>
</evidence>
<protein>
    <recommendedName>
        <fullName evidence="2">EDRF1 N-terminal domain-containing protein</fullName>
    </recommendedName>
</protein>
<dbReference type="InterPro" id="IPR056582">
    <property type="entry name" value="EDRF1_N"/>
</dbReference>
<accession>A0AAF0R650</accession>
<dbReference type="PANTHER" id="PTHR15000:SF1">
    <property type="entry name" value="ERYTHROID DIFFERENTIATION-RELATED FACTOR 1"/>
    <property type="match status" value="1"/>
</dbReference>
<dbReference type="Pfam" id="PF23788">
    <property type="entry name" value="EDRF1_N"/>
    <property type="match status" value="2"/>
</dbReference>
<organism evidence="3 4">
    <name type="scientific">Solanum verrucosum</name>
    <dbReference type="NCBI Taxonomy" id="315347"/>
    <lineage>
        <taxon>Eukaryota</taxon>
        <taxon>Viridiplantae</taxon>
        <taxon>Streptophyta</taxon>
        <taxon>Embryophyta</taxon>
        <taxon>Tracheophyta</taxon>
        <taxon>Spermatophyta</taxon>
        <taxon>Magnoliopsida</taxon>
        <taxon>eudicotyledons</taxon>
        <taxon>Gunneridae</taxon>
        <taxon>Pentapetalae</taxon>
        <taxon>asterids</taxon>
        <taxon>lamiids</taxon>
        <taxon>Solanales</taxon>
        <taxon>Solanaceae</taxon>
        <taxon>Solanoideae</taxon>
        <taxon>Solaneae</taxon>
        <taxon>Solanum</taxon>
    </lineage>
</organism>
<feature type="domain" description="EDRF1 N-terminal" evidence="2">
    <location>
        <begin position="372"/>
        <end position="587"/>
    </location>
</feature>
<dbReference type="PANTHER" id="PTHR15000">
    <property type="entry name" value="ERYTHROID DIFFERENTIATION-RELATED FACTOR 1"/>
    <property type="match status" value="1"/>
</dbReference>
<evidence type="ECO:0000313" key="3">
    <source>
        <dbReference type="EMBL" id="WMV34773.1"/>
    </source>
</evidence>
<keyword evidence="4" id="KW-1185">Reference proteome</keyword>
<dbReference type="EMBL" id="CP133617">
    <property type="protein sequence ID" value="WMV34773.1"/>
    <property type="molecule type" value="Genomic_DNA"/>
</dbReference>
<feature type="compositionally biased region" description="Polar residues" evidence="1">
    <location>
        <begin position="365"/>
        <end position="385"/>
    </location>
</feature>
<dbReference type="AlphaFoldDB" id="A0AAF0R650"/>
<evidence type="ECO:0000256" key="1">
    <source>
        <dbReference type="SAM" id="MobiDB-lite"/>
    </source>
</evidence>
<feature type="compositionally biased region" description="Basic and acidic residues" evidence="1">
    <location>
        <begin position="344"/>
        <end position="361"/>
    </location>
</feature>
<dbReference type="GO" id="GO:0045893">
    <property type="term" value="P:positive regulation of DNA-templated transcription"/>
    <property type="evidence" value="ECO:0007669"/>
    <property type="project" value="TreeGrafter"/>
</dbReference>
<name>A0AAF0R650_SOLVR</name>
<feature type="domain" description="EDRF1 N-terminal" evidence="2">
    <location>
        <begin position="256"/>
        <end position="297"/>
    </location>
</feature>
<evidence type="ECO:0000259" key="2">
    <source>
        <dbReference type="Pfam" id="PF23788"/>
    </source>
</evidence>
<reference evidence="3" key="1">
    <citation type="submission" date="2023-08" db="EMBL/GenBank/DDBJ databases">
        <title>A de novo genome assembly of Solanum verrucosum Schlechtendal, a Mexican diploid species geographically isolated from the other diploid A-genome species in potato relatives.</title>
        <authorList>
            <person name="Hosaka K."/>
        </authorList>
    </citation>
    <scope>NUCLEOTIDE SEQUENCE</scope>
    <source>
        <tissue evidence="3">Young leaves</tissue>
    </source>
</reference>
<gene>
    <name evidence="3" type="ORF">MTR67_028158</name>
</gene>
<dbReference type="Proteomes" id="UP001234989">
    <property type="component" value="Chromosome 6"/>
</dbReference>
<sequence>MEKPPSSSRELQCVGRLEIARPKPVGFLCGTIPVSTDKAFHDFKTSELVPSAERVRAPRYRMIPIETDLNTLPLLSSIPDKVLPLVATQSRTSAGSICMQIAGVWPCKLLEWVKVPGGGEQFQPAYGGLSGRREIRGSFKGKNALYRILNGRTNPSASVSHFLVADDTLIFCGAKRSQMSWLRLCVAIWVVFQQFIWDFLWVLDFLLVVDLEGNQERVARILNEFIFADLLWESGTHTSNLARKGEALAVSGLVEYGEEIDVIAPTDILKQIFKIPYSKARLSIAVHRVGKTLVLNTGPDIEEGEKLIRRNNNPPKCADQSLFLNFAMHSVRMEACDCPPTHTPPKEWQCESRESSPESSDHPIQGSTSYEQSGTSNQEEQSNQQCTYNELKQADCFWGKKKNRKNKDQGAGKKVSQVKEKSRYSVQESEKFRRPSNDGFLRVLFWQFHNFRMLLGSDLLIFSNEKYVAVSLHLWDVSRQVTPLTWLEAWLDNVMASVPELAICYHQDGVVQGYELLKTDDIFLLKGISEDGTPAFHPSVVQQNGLSVLRFLEENCKQDPGAYWLYKSAGEDAIQLFDLSVIPQNRPADDTDDNSCSVPSLINRGRSDPLLSLGTILYRIAHRLSLSMSPENKSRCASFFRKCLDFLDAPDHLSEDNALSC</sequence>
<proteinExistence type="predicted"/>
<feature type="region of interest" description="Disordered" evidence="1">
    <location>
        <begin position="402"/>
        <end position="422"/>
    </location>
</feature>
<feature type="compositionally biased region" description="Basic and acidic residues" evidence="1">
    <location>
        <begin position="406"/>
        <end position="422"/>
    </location>
</feature>